<name>A0A3S9PFY8_STRLT</name>
<dbReference type="Gene3D" id="3.40.50.720">
    <property type="entry name" value="NAD(P)-binding Rossmann-like Domain"/>
    <property type="match status" value="1"/>
</dbReference>
<accession>A0A3S9PFY8</accession>
<dbReference type="Proteomes" id="UP000267900">
    <property type="component" value="Chromosome"/>
</dbReference>
<evidence type="ECO:0000313" key="3">
    <source>
        <dbReference type="Proteomes" id="UP000267900"/>
    </source>
</evidence>
<protein>
    <submittedName>
        <fullName evidence="2">NAD-dependent epimerase/dehydratase family protein</fullName>
    </submittedName>
</protein>
<dbReference type="AlphaFoldDB" id="A0A3S9PFY8"/>
<dbReference type="OrthoDB" id="9771302at2"/>
<evidence type="ECO:0000313" key="2">
    <source>
        <dbReference type="EMBL" id="AZQ71266.1"/>
    </source>
</evidence>
<proteinExistence type="predicted"/>
<reference evidence="2 3" key="1">
    <citation type="submission" date="2018-12" db="EMBL/GenBank/DDBJ databases">
        <title>The whole draft genome of Streptomyce luteoverticillatus CGMCC 15060.</title>
        <authorList>
            <person name="Feng Z."/>
            <person name="Chen G."/>
            <person name="Zhang J."/>
            <person name="Zhu H."/>
            <person name="Yu X."/>
            <person name="Zhang W."/>
            <person name="Zhang X."/>
        </authorList>
    </citation>
    <scope>NUCLEOTIDE SEQUENCE [LARGE SCALE GENOMIC DNA]</scope>
    <source>
        <strain evidence="2 3">CGMCC 15060</strain>
    </source>
</reference>
<dbReference type="InterPro" id="IPR016040">
    <property type="entry name" value="NAD(P)-bd_dom"/>
</dbReference>
<dbReference type="Pfam" id="PF13460">
    <property type="entry name" value="NAD_binding_10"/>
    <property type="match status" value="1"/>
</dbReference>
<dbReference type="PANTHER" id="PTHR12126:SF11">
    <property type="entry name" value="NADH DEHYDROGENASE [UBIQUINONE] 1 ALPHA SUBCOMPLEX SUBUNIT 9, MITOCHONDRIAL"/>
    <property type="match status" value="1"/>
</dbReference>
<keyword evidence="3" id="KW-1185">Reference proteome</keyword>
<dbReference type="InterPro" id="IPR036291">
    <property type="entry name" value="NAD(P)-bd_dom_sf"/>
</dbReference>
<sequence length="263" mass="27764">MTTSTILVTGGTGTLGRLVVPLLREAGREVRVLSRQGRESGGGVTYVTGDLLKDEGVEAAVEGAGIVLHLAGGAKGDDVATRNLVRAARAAGVRHLVYISVIGADTVPLSYFRAKLEAERAVAESGLPWTTLRAAQFHDLALKVVTTMGKLPVVPAPGGVRWQPVDAREVAARLVELALGEPAGAVPDLAGPEVYELAELSRGYLRAAGKRRPMLPVRVPGRLGRAYRAGENLTLDGAVRGRRTWEGFLAERVGRGVERVGGR</sequence>
<dbReference type="EMBL" id="CP034587">
    <property type="protein sequence ID" value="AZQ71266.1"/>
    <property type="molecule type" value="Genomic_DNA"/>
</dbReference>
<dbReference type="PANTHER" id="PTHR12126">
    <property type="entry name" value="NADH-UBIQUINONE OXIDOREDUCTASE 39 KDA SUBUNIT-RELATED"/>
    <property type="match status" value="1"/>
</dbReference>
<dbReference type="SUPFAM" id="SSF51735">
    <property type="entry name" value="NAD(P)-binding Rossmann-fold domains"/>
    <property type="match status" value="1"/>
</dbReference>
<dbReference type="GO" id="GO:0044877">
    <property type="term" value="F:protein-containing complex binding"/>
    <property type="evidence" value="ECO:0007669"/>
    <property type="project" value="TreeGrafter"/>
</dbReference>
<evidence type="ECO:0000259" key="1">
    <source>
        <dbReference type="Pfam" id="PF13460"/>
    </source>
</evidence>
<gene>
    <name evidence="2" type="ORF">EKH77_08605</name>
</gene>
<dbReference type="RefSeq" id="WP_126913822.1">
    <property type="nucleotide sequence ID" value="NZ_CP034587.1"/>
</dbReference>
<dbReference type="InterPro" id="IPR051207">
    <property type="entry name" value="ComplexI_NDUFA9_subunit"/>
</dbReference>
<organism evidence="2 3">
    <name type="scientific">Streptomyces luteoverticillatus</name>
    <name type="common">Streptoverticillium luteoverticillatus</name>
    <dbReference type="NCBI Taxonomy" id="66425"/>
    <lineage>
        <taxon>Bacteria</taxon>
        <taxon>Bacillati</taxon>
        <taxon>Actinomycetota</taxon>
        <taxon>Actinomycetes</taxon>
        <taxon>Kitasatosporales</taxon>
        <taxon>Streptomycetaceae</taxon>
        <taxon>Streptomyces</taxon>
    </lineage>
</organism>
<feature type="domain" description="NAD(P)-binding" evidence="1">
    <location>
        <begin position="10"/>
        <end position="140"/>
    </location>
</feature>